<accession>A0A4U6XJN1</accession>
<dbReference type="EMBL" id="PJEX01000087">
    <property type="protein sequence ID" value="TKW55763.1"/>
    <property type="molecule type" value="Genomic_DNA"/>
</dbReference>
<dbReference type="AlphaFoldDB" id="A0A4U6XJN1"/>
<evidence type="ECO:0000259" key="1">
    <source>
        <dbReference type="Pfam" id="PF20150"/>
    </source>
</evidence>
<dbReference type="Proteomes" id="UP000310108">
    <property type="component" value="Unassembled WGS sequence"/>
</dbReference>
<evidence type="ECO:0000313" key="3">
    <source>
        <dbReference type="Proteomes" id="UP000310108"/>
    </source>
</evidence>
<name>A0A4U6XJN1_9PEZI</name>
<gene>
    <name evidence="2" type="ORF">CTA1_172</name>
</gene>
<evidence type="ECO:0000313" key="2">
    <source>
        <dbReference type="EMBL" id="TKW55763.1"/>
    </source>
</evidence>
<dbReference type="InterPro" id="IPR045518">
    <property type="entry name" value="2EXR"/>
</dbReference>
<sequence>MTAKTFHNFPLLPGELRDEIWDKAVRRRGQRGVHHFSAFGATSYCTRQVPEEFTNEYLLEKLSKRQFHVFGAPTSPGTPSSPSWIIGNPSTYAIDAGLWTACRESRAAMFRRYTPEKWANGFIEPFPPYLEYIERSPADRELPAAFKIAKGDSSQCFTILPFYDLFLVQFSEIRPCFRALGNELPFSSRKFGLEGLRHIAVEFDPSWTLADLYQYEKDSGLEGEHEHTFRREGSQEEGEPMQPLSYERWSEYDSLICSLRSGALPRGIDLWVVDRRLRKKPSPVDNKNEQPSFGSCGAYGTEPLVFESQNCKYYAVPASAVPEGRIQEFCFYEEPETISTTIWDFLSKLSRLAGKLEAELHDIDEEDAHPDKLGVLVCEMK</sequence>
<dbReference type="Pfam" id="PF20150">
    <property type="entry name" value="2EXR"/>
    <property type="match status" value="1"/>
</dbReference>
<comment type="caution">
    <text evidence="2">The sequence shown here is derived from an EMBL/GenBank/DDBJ whole genome shotgun (WGS) entry which is preliminary data.</text>
</comment>
<protein>
    <recommendedName>
        <fullName evidence="1">2EXR domain-containing protein</fullName>
    </recommendedName>
</protein>
<dbReference type="OrthoDB" id="3596450at2759"/>
<keyword evidence="3" id="KW-1185">Reference proteome</keyword>
<proteinExistence type="predicted"/>
<reference evidence="2 3" key="1">
    <citation type="journal article" date="2019" name="PLoS ONE">
        <title>Comparative genome analysis indicates high evolutionary potential of pathogenicity genes in Colletotrichum tanaceti.</title>
        <authorList>
            <person name="Lelwala R.V."/>
            <person name="Korhonen P.K."/>
            <person name="Young N.D."/>
            <person name="Scott J.B."/>
            <person name="Ades P.A."/>
            <person name="Gasser R.B."/>
            <person name="Taylor P.W.J."/>
        </authorList>
    </citation>
    <scope>NUCLEOTIDE SEQUENCE [LARGE SCALE GENOMIC DNA]</scope>
    <source>
        <strain evidence="2">BRIP57314</strain>
    </source>
</reference>
<feature type="domain" description="2EXR" evidence="1">
    <location>
        <begin position="6"/>
        <end position="114"/>
    </location>
</feature>
<organism evidence="2 3">
    <name type="scientific">Colletotrichum tanaceti</name>
    <dbReference type="NCBI Taxonomy" id="1306861"/>
    <lineage>
        <taxon>Eukaryota</taxon>
        <taxon>Fungi</taxon>
        <taxon>Dikarya</taxon>
        <taxon>Ascomycota</taxon>
        <taxon>Pezizomycotina</taxon>
        <taxon>Sordariomycetes</taxon>
        <taxon>Hypocreomycetidae</taxon>
        <taxon>Glomerellales</taxon>
        <taxon>Glomerellaceae</taxon>
        <taxon>Colletotrichum</taxon>
        <taxon>Colletotrichum destructivum species complex</taxon>
    </lineage>
</organism>